<dbReference type="Proteomes" id="UP000006906">
    <property type="component" value="Chromosome 1"/>
</dbReference>
<dbReference type="GeneID" id="5715559"/>
<feature type="region of interest" description="Disordered" evidence="2">
    <location>
        <begin position="313"/>
        <end position="339"/>
    </location>
</feature>
<dbReference type="KEGG" id="cre:CHLRE_01g040600v5"/>
<evidence type="ECO:0000313" key="3">
    <source>
        <dbReference type="EMBL" id="PNW88693.1"/>
    </source>
</evidence>
<evidence type="ECO:0000313" key="4">
    <source>
        <dbReference type="Proteomes" id="UP000006906"/>
    </source>
</evidence>
<keyword evidence="4" id="KW-1185">Reference proteome</keyword>
<feature type="compositionally biased region" description="Low complexity" evidence="2">
    <location>
        <begin position="1023"/>
        <end position="1039"/>
    </location>
</feature>
<dbReference type="EMBL" id="CM008962">
    <property type="protein sequence ID" value="PNW88693.1"/>
    <property type="molecule type" value="Genomic_DNA"/>
</dbReference>
<feature type="coiled-coil region" evidence="1">
    <location>
        <begin position="674"/>
        <end position="715"/>
    </location>
</feature>
<feature type="compositionally biased region" description="Low complexity" evidence="2">
    <location>
        <begin position="1055"/>
        <end position="1066"/>
    </location>
</feature>
<feature type="compositionally biased region" description="Polar residues" evidence="2">
    <location>
        <begin position="1633"/>
        <end position="1651"/>
    </location>
</feature>
<gene>
    <name evidence="3" type="ORF">CHLRE_01g040600v5</name>
</gene>
<dbReference type="InParanoid" id="A0A2K3E7E5"/>
<feature type="region of interest" description="Disordered" evidence="2">
    <location>
        <begin position="1"/>
        <end position="24"/>
    </location>
</feature>
<dbReference type="PANTHER" id="PTHR45615:SF66">
    <property type="entry name" value="CARD DOMAIN-CONTAINING PROTEIN"/>
    <property type="match status" value="1"/>
</dbReference>
<feature type="compositionally biased region" description="Pro residues" evidence="2">
    <location>
        <begin position="1"/>
        <end position="15"/>
    </location>
</feature>
<protein>
    <submittedName>
        <fullName evidence="3">Uncharacterized protein</fullName>
    </submittedName>
</protein>
<feature type="region of interest" description="Disordered" evidence="2">
    <location>
        <begin position="1711"/>
        <end position="1794"/>
    </location>
</feature>
<organism evidence="3 4">
    <name type="scientific">Chlamydomonas reinhardtii</name>
    <name type="common">Chlamydomonas smithii</name>
    <dbReference type="NCBI Taxonomy" id="3055"/>
    <lineage>
        <taxon>Eukaryota</taxon>
        <taxon>Viridiplantae</taxon>
        <taxon>Chlorophyta</taxon>
        <taxon>core chlorophytes</taxon>
        <taxon>Chlorophyceae</taxon>
        <taxon>CS clade</taxon>
        <taxon>Chlamydomonadales</taxon>
        <taxon>Chlamydomonadaceae</taxon>
        <taxon>Chlamydomonas</taxon>
    </lineage>
</organism>
<evidence type="ECO:0000256" key="1">
    <source>
        <dbReference type="SAM" id="Coils"/>
    </source>
</evidence>
<feature type="region of interest" description="Disordered" evidence="2">
    <location>
        <begin position="982"/>
        <end position="1085"/>
    </location>
</feature>
<accession>A0A2K3E7E5</accession>
<feature type="compositionally biased region" description="Low complexity" evidence="2">
    <location>
        <begin position="1751"/>
        <end position="1763"/>
    </location>
</feature>
<feature type="region of interest" description="Disordered" evidence="2">
    <location>
        <begin position="241"/>
        <end position="278"/>
    </location>
</feature>
<dbReference type="RefSeq" id="XP_042928705.1">
    <property type="nucleotide sequence ID" value="XM_043058791.1"/>
</dbReference>
<feature type="coiled-coil region" evidence="1">
    <location>
        <begin position="474"/>
        <end position="543"/>
    </location>
</feature>
<feature type="compositionally biased region" description="Low complexity" evidence="2">
    <location>
        <begin position="1000"/>
        <end position="1014"/>
    </location>
</feature>
<reference evidence="3 4" key="1">
    <citation type="journal article" date="2007" name="Science">
        <title>The Chlamydomonas genome reveals the evolution of key animal and plant functions.</title>
        <authorList>
            <person name="Merchant S.S."/>
            <person name="Prochnik S.E."/>
            <person name="Vallon O."/>
            <person name="Harris E.H."/>
            <person name="Karpowicz S.J."/>
            <person name="Witman G.B."/>
            <person name="Terry A."/>
            <person name="Salamov A."/>
            <person name="Fritz-Laylin L.K."/>
            <person name="Marechal-Drouard L."/>
            <person name="Marshall W.F."/>
            <person name="Qu L.H."/>
            <person name="Nelson D.R."/>
            <person name="Sanderfoot A.A."/>
            <person name="Spalding M.H."/>
            <person name="Kapitonov V.V."/>
            <person name="Ren Q."/>
            <person name="Ferris P."/>
            <person name="Lindquist E."/>
            <person name="Shapiro H."/>
            <person name="Lucas S.M."/>
            <person name="Grimwood J."/>
            <person name="Schmutz J."/>
            <person name="Cardol P."/>
            <person name="Cerutti H."/>
            <person name="Chanfreau G."/>
            <person name="Chen C.L."/>
            <person name="Cognat V."/>
            <person name="Croft M.T."/>
            <person name="Dent R."/>
            <person name="Dutcher S."/>
            <person name="Fernandez E."/>
            <person name="Fukuzawa H."/>
            <person name="Gonzalez-Ballester D."/>
            <person name="Gonzalez-Halphen D."/>
            <person name="Hallmann A."/>
            <person name="Hanikenne M."/>
            <person name="Hippler M."/>
            <person name="Inwood W."/>
            <person name="Jabbari K."/>
            <person name="Kalanon M."/>
            <person name="Kuras R."/>
            <person name="Lefebvre P.A."/>
            <person name="Lemaire S.D."/>
            <person name="Lobanov A.V."/>
            <person name="Lohr M."/>
            <person name="Manuell A."/>
            <person name="Meier I."/>
            <person name="Mets L."/>
            <person name="Mittag M."/>
            <person name="Mittelmeier T."/>
            <person name="Moroney J.V."/>
            <person name="Moseley J."/>
            <person name="Napoli C."/>
            <person name="Nedelcu A.M."/>
            <person name="Niyogi K."/>
            <person name="Novoselov S.V."/>
            <person name="Paulsen I.T."/>
            <person name="Pazour G."/>
            <person name="Purton S."/>
            <person name="Ral J.P."/>
            <person name="Riano-Pachon D.M."/>
            <person name="Riekhof W."/>
            <person name="Rymarquis L."/>
            <person name="Schroda M."/>
            <person name="Stern D."/>
            <person name="Umen J."/>
            <person name="Willows R."/>
            <person name="Wilson N."/>
            <person name="Zimmer S.L."/>
            <person name="Allmer J."/>
            <person name="Balk J."/>
            <person name="Bisova K."/>
            <person name="Chen C.J."/>
            <person name="Elias M."/>
            <person name="Gendler K."/>
            <person name="Hauser C."/>
            <person name="Lamb M.R."/>
            <person name="Ledford H."/>
            <person name="Long J.C."/>
            <person name="Minagawa J."/>
            <person name="Page M.D."/>
            <person name="Pan J."/>
            <person name="Pootakham W."/>
            <person name="Roje S."/>
            <person name="Rose A."/>
            <person name="Stahlberg E."/>
            <person name="Terauchi A.M."/>
            <person name="Yang P."/>
            <person name="Ball S."/>
            <person name="Bowler C."/>
            <person name="Dieckmann C.L."/>
            <person name="Gladyshev V.N."/>
            <person name="Green P."/>
            <person name="Jorgensen R."/>
            <person name="Mayfield S."/>
            <person name="Mueller-Roeber B."/>
            <person name="Rajamani S."/>
            <person name="Sayre R.T."/>
            <person name="Brokstein P."/>
            <person name="Dubchak I."/>
            <person name="Goodstein D."/>
            <person name="Hornick L."/>
            <person name="Huang Y.W."/>
            <person name="Jhaveri J."/>
            <person name="Luo Y."/>
            <person name="Martinez D."/>
            <person name="Ngau W.C."/>
            <person name="Otillar B."/>
            <person name="Poliakov A."/>
            <person name="Porter A."/>
            <person name="Szajkowski L."/>
            <person name="Werner G."/>
            <person name="Zhou K."/>
            <person name="Grigoriev I.V."/>
            <person name="Rokhsar D.S."/>
            <person name="Grossman A.R."/>
        </authorList>
    </citation>
    <scope>NUCLEOTIDE SEQUENCE [LARGE SCALE GENOMIC DNA]</scope>
    <source>
        <strain evidence="4">CC-503</strain>
    </source>
</reference>
<feature type="compositionally biased region" description="Polar residues" evidence="2">
    <location>
        <begin position="1602"/>
        <end position="1612"/>
    </location>
</feature>
<keyword evidence="1" id="KW-0175">Coiled coil</keyword>
<dbReference type="OrthoDB" id="549446at2759"/>
<proteinExistence type="predicted"/>
<sequence length="1794" mass="186015">MPPATLPAIIPPKPNPGATESLPESYGIPAATAALRGALFEASGRASPSLAPMAPGSPSRPLSAHTASLLMQNPGLNLLPGHTQVPLPVGMGGGLRSSNPAVPATLLGALASGTVGGQAAQGQAPGSADAAANASLAGMGAAAAALRIAADSLVSQLESAVVAREAQNRALLTVAKDSVAPAGSAVGGGGAGAMRPTSARALDRALSVSRTTGVGSGLGPAATDDKLAWVRNVVRQTEGGQAYAAAAEERERERAGSVNAPGGGVEASSGSATGLDGSLRRGLPLPALRPSKREDALHLQSWLADTMQQVMSAAAKQQQQQQQLQSQAASADAPTASDPGLQAAAAAELADAALYVVGVGMEELRRQVAAECRERGELLGVLAEQQAGLVALRGALAAEARAAEVAAAWSGVLAERDRLTHDAASSAEQEAAGGSAGGAVAVMATAGGLAAQLMAAQQAAAAATRRFALADAALAGEVARRAAAEQQLEAARELLRRQEAEWLHHRTMNQRFEAERAGLRDAVEAAKRQAAEAATTAAVARDQTQDGREEVARLESALVSMRQQYEGNEILVVAQRQQVRELEAALADLREQHRQQAVALGKVGKVTEQYETAAADLRADLEEQQARVAELSEALAGRTKRLSEVEDSLVATERALYEVRATLKSSEAAAAKASAESEATLRKLRLELADAVEARRQETTRREELEREAATITELVKLVARTMIMQGLEGVPNINDKSWNSPGPLGAAQRTLGLTTTQLAMLFGHSEDMGRELRAATAKLTEEKEANAKLQRELNTSKTAEAKMIREKEVLDMRVATLETDLRAVQSDALKQRAAAVDSEARIKVQHETIMALQAQVKELPPLKKRVDALHIDLELSKKSDEEAREALSLTRANLDKSDDTVRYYKSEVDRLLAQIASLQDDIKGLRVAAARLDEEQARVKALEAEVTALTHQLDVTAESHSETLRQLELAKFFLQGLEANAGKADTPGSPTRTGHGGLSPTRTAAGAAGSTAAIGGGPPSPSRSSVTSPSRFSSRPSALEPTPPGDGIAPAANSPGGVAGEASAVSGGGGSAAPSRPYSAFSRVGGPPPPGALLYTAGNVVLAGGSAGGSRPGTAGSRSSRPGSALPRGGAGRQSRPLSAVSVGGPELDPEDSMFHTDMPQEVFEIMEARGLLDKLNTSNAKWANVKIGIMAWFSAKLRKRLLEVTEQLAAKDLEIAQLHVSYLTEMTAREEFISTELLPTLIPAMESAMTDSQREVAEVRSQLPSARRDLNALAANCAVLALSLKGYRERESNAANHSTQTDAEAADDWSRFATSLPPLHPQMSLSLSSLTDTIVRIYTRAEATVEDVPTWGPPRQDTVQDAVMGHYSSQRAPGTFIADLIRDPEGPIARLLGSAQLHARNTKVACFLYFLGLSPEGVHWPSPAWHFFLHTLHCMRILTGGTWRVLAKRWGSPEGVQIPMPAVLDLVGNMFNVQAPGDLDGAVSVRLAAIVTPGAAGPAVDLDALLLLLVREYNSGNCPRAPMLFPRRLTDGQLFNIFNSAGHNAHVDTLRASAAEKFIGAPTAGPSGSVQLRRGGGGGTNGARPGTSASVGSSGYGPGNSLSRPGTSASIGLMSPGTPQAGVLRDGPSAYAQQPHLTSSFSPQSTYNLVPSPGAAAGGLDPSHPHGDVVDRSLGSPGYAPGTGGGQSFMVGEHSRVMFHANVPDLAEGSSVGMGAAEASNPAESGLEGGPGGSMTVSFEIGHRSHRVASQASLAAAPSAAAGGGGGSAGPSPSPSSSRLTALPSPARSQKR</sequence>
<feature type="coiled-coil region" evidence="1">
    <location>
        <begin position="572"/>
        <end position="641"/>
    </location>
</feature>
<feature type="coiled-coil region" evidence="1">
    <location>
        <begin position="773"/>
        <end position="800"/>
    </location>
</feature>
<feature type="compositionally biased region" description="Low complexity" evidence="2">
    <location>
        <begin position="1777"/>
        <end position="1794"/>
    </location>
</feature>
<name>A0A2K3E7E5_CHLRE</name>
<feature type="region of interest" description="Disordered" evidence="2">
    <location>
        <begin position="1107"/>
        <end position="1150"/>
    </location>
</feature>
<feature type="coiled-coil region" evidence="1">
    <location>
        <begin position="902"/>
        <end position="953"/>
    </location>
</feature>
<evidence type="ECO:0000256" key="2">
    <source>
        <dbReference type="SAM" id="MobiDB-lite"/>
    </source>
</evidence>
<dbReference type="Gramene" id="PNW88693">
    <property type="protein sequence ID" value="PNW88693"/>
    <property type="gene ID" value="CHLRE_01g040600v5"/>
</dbReference>
<feature type="region of interest" description="Disordered" evidence="2">
    <location>
        <begin position="1565"/>
        <end position="1690"/>
    </location>
</feature>
<dbReference type="PANTHER" id="PTHR45615">
    <property type="entry name" value="MYOSIN HEAVY CHAIN, NON-MUSCLE"/>
    <property type="match status" value="1"/>
</dbReference>